<gene>
    <name evidence="1" type="ORF">CR513_29397</name>
</gene>
<sequence length="98" mass="11563">MEGPSVDWENLSPKSKFMMSYIPELVEKLDRWEKLTVLMVRGVRGNEGWREIGGKKGGRGMEGEERNLERRNWICLNGQRVVRLVTLEFGEYALFWWT</sequence>
<keyword evidence="2" id="KW-1185">Reference proteome</keyword>
<name>A0A371GEI4_MUCPR</name>
<evidence type="ECO:0000313" key="1">
    <source>
        <dbReference type="EMBL" id="RDX88941.1"/>
    </source>
</evidence>
<dbReference type="EMBL" id="QJKJ01005803">
    <property type="protein sequence ID" value="RDX88941.1"/>
    <property type="molecule type" value="Genomic_DNA"/>
</dbReference>
<reference evidence="1" key="1">
    <citation type="submission" date="2018-05" db="EMBL/GenBank/DDBJ databases">
        <title>Draft genome of Mucuna pruriens seed.</title>
        <authorList>
            <person name="Nnadi N.E."/>
            <person name="Vos R."/>
            <person name="Hasami M.H."/>
            <person name="Devisetty U.K."/>
            <person name="Aguiy J.C."/>
        </authorList>
    </citation>
    <scope>NUCLEOTIDE SEQUENCE [LARGE SCALE GENOMIC DNA]</scope>
    <source>
        <strain evidence="1">JCA_2017</strain>
    </source>
</reference>
<evidence type="ECO:0000313" key="2">
    <source>
        <dbReference type="Proteomes" id="UP000257109"/>
    </source>
</evidence>
<feature type="non-terminal residue" evidence="1">
    <location>
        <position position="1"/>
    </location>
</feature>
<protein>
    <submittedName>
        <fullName evidence="1">Uncharacterized protein</fullName>
    </submittedName>
</protein>
<dbReference type="Proteomes" id="UP000257109">
    <property type="component" value="Unassembled WGS sequence"/>
</dbReference>
<comment type="caution">
    <text evidence="1">The sequence shown here is derived from an EMBL/GenBank/DDBJ whole genome shotgun (WGS) entry which is preliminary data.</text>
</comment>
<organism evidence="1 2">
    <name type="scientific">Mucuna pruriens</name>
    <name type="common">Velvet bean</name>
    <name type="synonym">Dolichos pruriens</name>
    <dbReference type="NCBI Taxonomy" id="157652"/>
    <lineage>
        <taxon>Eukaryota</taxon>
        <taxon>Viridiplantae</taxon>
        <taxon>Streptophyta</taxon>
        <taxon>Embryophyta</taxon>
        <taxon>Tracheophyta</taxon>
        <taxon>Spermatophyta</taxon>
        <taxon>Magnoliopsida</taxon>
        <taxon>eudicotyledons</taxon>
        <taxon>Gunneridae</taxon>
        <taxon>Pentapetalae</taxon>
        <taxon>rosids</taxon>
        <taxon>fabids</taxon>
        <taxon>Fabales</taxon>
        <taxon>Fabaceae</taxon>
        <taxon>Papilionoideae</taxon>
        <taxon>50 kb inversion clade</taxon>
        <taxon>NPAAA clade</taxon>
        <taxon>indigoferoid/millettioid clade</taxon>
        <taxon>Phaseoleae</taxon>
        <taxon>Mucuna</taxon>
    </lineage>
</organism>
<proteinExistence type="predicted"/>
<dbReference type="AlphaFoldDB" id="A0A371GEI4"/>
<accession>A0A371GEI4</accession>